<evidence type="ECO:0000313" key="8">
    <source>
        <dbReference type="EMBL" id="NML64199.1"/>
    </source>
</evidence>
<evidence type="ECO:0000313" key="9">
    <source>
        <dbReference type="Proteomes" id="UP000559626"/>
    </source>
</evidence>
<keyword evidence="2 5" id="KW-0645">Protease</keyword>
<evidence type="ECO:0000256" key="3">
    <source>
        <dbReference type="ARBA" id="ARBA00022801"/>
    </source>
</evidence>
<feature type="domain" description="Peptidase S8/S53" evidence="7">
    <location>
        <begin position="210"/>
        <end position="459"/>
    </location>
</feature>
<dbReference type="InterPro" id="IPR023828">
    <property type="entry name" value="Peptidase_S8_Ser-AS"/>
</dbReference>
<dbReference type="GO" id="GO:0006508">
    <property type="term" value="P:proteolysis"/>
    <property type="evidence" value="ECO:0007669"/>
    <property type="project" value="UniProtKB-KW"/>
</dbReference>
<protein>
    <submittedName>
        <fullName evidence="8">S8 family serine peptidase</fullName>
    </submittedName>
</protein>
<dbReference type="AlphaFoldDB" id="A0A7Y0FLB4"/>
<name>A0A7Y0FLB4_9BACT</name>
<dbReference type="RefSeq" id="WP_169529513.1">
    <property type="nucleotide sequence ID" value="NZ_JABBGH010000001.1"/>
</dbReference>
<dbReference type="PROSITE" id="PS00138">
    <property type="entry name" value="SUBTILASE_SER"/>
    <property type="match status" value="1"/>
</dbReference>
<dbReference type="SUPFAM" id="SSF52743">
    <property type="entry name" value="Subtilisin-like"/>
    <property type="match status" value="1"/>
</dbReference>
<sequence length="648" mass="68405">MRGQVYVFGVLLLGCLAPRPGRSQVAPGATGSSNRYWVAFCDKAPLGPRAARCLSPAALARRRAQGLPLLEATDLPVRPAYVAAVRAHVDTLTVVSRWLNGAACRATPAQAAALRQLPGVAEVRAWPLAQRLLPARYKAGSDKVNQGRETKTSPTASWPGPAVSAAAASAASPAAAASRAAFVSPADYLLARQQTAALGRAELRRAGLAGKGVRVAVFDVGFRGLDRHPAFAGLFREGRVAGTYDFLKNRPDVFLGGAHGTEVMGCLAGRLPGPDSLRPGPALGLAPAATYLLARTEGLASERFSEEEAWLRAAEWADQQGADIISSSLAYTEQRYFPEQMDGRHSLVGRAATLAARKGMLVVSAAGNDGDDDWVRIGTPADADSVLAVGGLDPATGLHVSFSSVGPSADRRLKPDLSAFGIVLTTTAGGGYERVEGTSFAAPLVAGLAACARQAAGRALPAMQLYRQLREAGELFPYYDYAHGYGRPGAGRLLARQRGPVPTPEPTFDFVTHDSLVAVVLRPAATLPPARPLPLLADDDELSVEAASWLRPTEEAARPPGSPTPTRASVAPVGQEQAAPADAAPALPPYPSYPARLYWHLASARGVLRRYEVRAATQRLVLQLPRRLARGGDVLRVYYQGYTGTYSE</sequence>
<feature type="compositionally biased region" description="Basic and acidic residues" evidence="6">
    <location>
        <begin position="141"/>
        <end position="151"/>
    </location>
</feature>
<feature type="region of interest" description="Disordered" evidence="6">
    <location>
        <begin position="141"/>
        <end position="161"/>
    </location>
</feature>
<comment type="similarity">
    <text evidence="1 5">Belongs to the peptidase S8 family.</text>
</comment>
<dbReference type="PROSITE" id="PS51892">
    <property type="entry name" value="SUBTILASE"/>
    <property type="match status" value="1"/>
</dbReference>
<dbReference type="EMBL" id="JABBGH010000001">
    <property type="protein sequence ID" value="NML64199.1"/>
    <property type="molecule type" value="Genomic_DNA"/>
</dbReference>
<dbReference type="GO" id="GO:0004252">
    <property type="term" value="F:serine-type endopeptidase activity"/>
    <property type="evidence" value="ECO:0007669"/>
    <property type="project" value="UniProtKB-UniRule"/>
</dbReference>
<evidence type="ECO:0000256" key="2">
    <source>
        <dbReference type="ARBA" id="ARBA00022670"/>
    </source>
</evidence>
<dbReference type="PRINTS" id="PR00723">
    <property type="entry name" value="SUBTILISIN"/>
</dbReference>
<evidence type="ECO:0000256" key="4">
    <source>
        <dbReference type="ARBA" id="ARBA00022825"/>
    </source>
</evidence>
<feature type="region of interest" description="Disordered" evidence="6">
    <location>
        <begin position="549"/>
        <end position="585"/>
    </location>
</feature>
<feature type="active site" description="Charge relay system" evidence="5">
    <location>
        <position position="439"/>
    </location>
</feature>
<organism evidence="8 9">
    <name type="scientific">Hymenobacter polaris</name>
    <dbReference type="NCBI Taxonomy" id="2682546"/>
    <lineage>
        <taxon>Bacteria</taxon>
        <taxon>Pseudomonadati</taxon>
        <taxon>Bacteroidota</taxon>
        <taxon>Cytophagia</taxon>
        <taxon>Cytophagales</taxon>
        <taxon>Hymenobacteraceae</taxon>
        <taxon>Hymenobacter</taxon>
    </lineage>
</organism>
<dbReference type="PANTHER" id="PTHR43806">
    <property type="entry name" value="PEPTIDASE S8"/>
    <property type="match status" value="1"/>
</dbReference>
<evidence type="ECO:0000256" key="6">
    <source>
        <dbReference type="SAM" id="MobiDB-lite"/>
    </source>
</evidence>
<accession>A0A7Y0FLB4</accession>
<dbReference type="PROSITE" id="PS51257">
    <property type="entry name" value="PROKAR_LIPOPROTEIN"/>
    <property type="match status" value="1"/>
</dbReference>
<proteinExistence type="inferred from homology"/>
<keyword evidence="3 5" id="KW-0378">Hydrolase</keyword>
<dbReference type="Gene3D" id="3.40.50.200">
    <property type="entry name" value="Peptidase S8/S53 domain"/>
    <property type="match status" value="1"/>
</dbReference>
<dbReference type="InterPro" id="IPR000209">
    <property type="entry name" value="Peptidase_S8/S53_dom"/>
</dbReference>
<comment type="caution">
    <text evidence="8">The sequence shown here is derived from an EMBL/GenBank/DDBJ whole genome shotgun (WGS) entry which is preliminary data.</text>
</comment>
<evidence type="ECO:0000256" key="5">
    <source>
        <dbReference type="PROSITE-ProRule" id="PRU01240"/>
    </source>
</evidence>
<keyword evidence="9" id="KW-1185">Reference proteome</keyword>
<evidence type="ECO:0000259" key="7">
    <source>
        <dbReference type="Pfam" id="PF00082"/>
    </source>
</evidence>
<dbReference type="InterPro" id="IPR036852">
    <property type="entry name" value="Peptidase_S8/S53_dom_sf"/>
</dbReference>
<feature type="active site" description="Charge relay system" evidence="5">
    <location>
        <position position="259"/>
    </location>
</feature>
<dbReference type="PANTHER" id="PTHR43806:SF67">
    <property type="entry name" value="EGF-LIKE DOMAIN-CONTAINING PROTEIN"/>
    <property type="match status" value="1"/>
</dbReference>
<dbReference type="InterPro" id="IPR050131">
    <property type="entry name" value="Peptidase_S8_subtilisin-like"/>
</dbReference>
<dbReference type="InterPro" id="IPR015500">
    <property type="entry name" value="Peptidase_S8_subtilisin-rel"/>
</dbReference>
<gene>
    <name evidence="8" type="ORF">HHL22_03175</name>
</gene>
<reference evidence="8 9" key="1">
    <citation type="submission" date="2020-04" db="EMBL/GenBank/DDBJ databases">
        <title>Hymenobacter polaris sp. nov., isolated from Arctic soil.</title>
        <authorList>
            <person name="Dahal R.H."/>
        </authorList>
    </citation>
    <scope>NUCLEOTIDE SEQUENCE [LARGE SCALE GENOMIC DNA]</scope>
    <source>
        <strain evidence="8 9">RP-2-7</strain>
    </source>
</reference>
<feature type="active site" description="Charge relay system" evidence="5">
    <location>
        <position position="219"/>
    </location>
</feature>
<evidence type="ECO:0000256" key="1">
    <source>
        <dbReference type="ARBA" id="ARBA00011073"/>
    </source>
</evidence>
<keyword evidence="4 5" id="KW-0720">Serine protease</keyword>
<dbReference type="Proteomes" id="UP000559626">
    <property type="component" value="Unassembled WGS sequence"/>
</dbReference>
<dbReference type="Pfam" id="PF00082">
    <property type="entry name" value="Peptidase_S8"/>
    <property type="match status" value="1"/>
</dbReference>